<gene>
    <name evidence="1" type="ORF">Abin_028_001</name>
</gene>
<reference evidence="1 2" key="1">
    <citation type="submission" date="2012-11" db="EMBL/GenBank/DDBJ databases">
        <title>Whole genome sequence of Acetobacter indonesiensis 5H-1.</title>
        <authorList>
            <person name="Azuma Y."/>
            <person name="Higashiura N."/>
            <person name="Hirakawa H."/>
            <person name="Matsushita K."/>
        </authorList>
    </citation>
    <scope>NUCLEOTIDE SEQUENCE [LARGE SCALE GENOMIC DNA]</scope>
    <source>
        <strain evidence="1 2">5H-1</strain>
    </source>
</reference>
<comment type="caution">
    <text evidence="1">The sequence shown here is derived from an EMBL/GenBank/DDBJ whole genome shotgun (WGS) entry which is preliminary data.</text>
</comment>
<name>A0ABQ0K926_9PROT</name>
<sequence>MSFRRMAGRASISLYPFRDGIRHVALAHDHQQGNGGKVEGSITTVAYYVVSERG</sequence>
<accession>A0ABQ0K926</accession>
<dbReference type="EMBL" id="BAMW01000028">
    <property type="protein sequence ID" value="GAN63456.1"/>
    <property type="molecule type" value="Genomic_DNA"/>
</dbReference>
<proteinExistence type="predicted"/>
<evidence type="ECO:0000313" key="2">
    <source>
        <dbReference type="Proteomes" id="UP000032673"/>
    </source>
</evidence>
<organism evidence="1 2">
    <name type="scientific">Acetobacter indonesiensis</name>
    <dbReference type="NCBI Taxonomy" id="104101"/>
    <lineage>
        <taxon>Bacteria</taxon>
        <taxon>Pseudomonadati</taxon>
        <taxon>Pseudomonadota</taxon>
        <taxon>Alphaproteobacteria</taxon>
        <taxon>Acetobacterales</taxon>
        <taxon>Acetobacteraceae</taxon>
        <taxon>Acetobacter</taxon>
    </lineage>
</organism>
<keyword evidence="2" id="KW-1185">Reference proteome</keyword>
<protein>
    <submittedName>
        <fullName evidence="1">Uncharacterized protein</fullName>
    </submittedName>
</protein>
<evidence type="ECO:0000313" key="1">
    <source>
        <dbReference type="EMBL" id="GAN63456.1"/>
    </source>
</evidence>
<dbReference type="Proteomes" id="UP000032673">
    <property type="component" value="Unassembled WGS sequence"/>
</dbReference>